<name>A0A074MA99_ERYLO</name>
<protein>
    <submittedName>
        <fullName evidence="1">Multidrug transporter</fullName>
    </submittedName>
</protein>
<proteinExistence type="predicted"/>
<dbReference type="OrthoDB" id="9806524at2"/>
<dbReference type="eggNOG" id="COG1262">
    <property type="taxonomic scope" value="Bacteria"/>
</dbReference>
<evidence type="ECO:0000313" key="1">
    <source>
        <dbReference type="EMBL" id="KEO91731.1"/>
    </source>
</evidence>
<dbReference type="STRING" id="1044.EH31_03400"/>
<dbReference type="AlphaFoldDB" id="A0A074MA99"/>
<gene>
    <name evidence="1" type="ORF">EH31_03400</name>
</gene>
<comment type="caution">
    <text evidence="1">The sequence shown here is derived from an EMBL/GenBank/DDBJ whole genome shotgun (WGS) entry which is preliminary data.</text>
</comment>
<keyword evidence="2" id="KW-1185">Reference proteome</keyword>
<evidence type="ECO:0000313" key="2">
    <source>
        <dbReference type="Proteomes" id="UP000027647"/>
    </source>
</evidence>
<reference evidence="1 2" key="1">
    <citation type="submission" date="2014-04" db="EMBL/GenBank/DDBJ databases">
        <title>A comprehensive comparison of genomes of Erythrobacter spp. strains.</title>
        <authorList>
            <person name="Zheng Q."/>
        </authorList>
    </citation>
    <scope>NUCLEOTIDE SEQUENCE [LARGE SCALE GENOMIC DNA]</scope>
    <source>
        <strain evidence="1 2">DSM 6997</strain>
    </source>
</reference>
<dbReference type="Proteomes" id="UP000027647">
    <property type="component" value="Unassembled WGS sequence"/>
</dbReference>
<dbReference type="InterPro" id="IPR010836">
    <property type="entry name" value="SapC"/>
</dbReference>
<sequence length="261" mass="29603">MATAPQPQLPLFYKDLLPLNSKDHADWSVSSFDDASFMADTHAIPLTVDEFVDAQRHYPIVFTANDAPLPIALMGLNEGVNTFIEENGKLEAGVYVPAYIRRYPFILAKLNQGSEEMSLCFDPESGVVGKDNEGNTLFEADGDERKPTQYTNDVLEFCRRFETSGQRTKAFLEQLIALDLMMDGEIAITRNDMPEKPFVYRGFRMVNEEKLRELPAEKVEELNKSGMLMLIHAHLFSMNLMRIIFERQSAQGKLPMPENKA</sequence>
<accession>A0A074MA99</accession>
<dbReference type="RefSeq" id="WP_034958066.1">
    <property type="nucleotide sequence ID" value="NZ_JMIW01000001.1"/>
</dbReference>
<dbReference type="Pfam" id="PF07277">
    <property type="entry name" value="SapC"/>
    <property type="match status" value="1"/>
</dbReference>
<dbReference type="EMBL" id="JMIW01000001">
    <property type="protein sequence ID" value="KEO91731.1"/>
    <property type="molecule type" value="Genomic_DNA"/>
</dbReference>
<organism evidence="1 2">
    <name type="scientific">Erythrobacter longus</name>
    <dbReference type="NCBI Taxonomy" id="1044"/>
    <lineage>
        <taxon>Bacteria</taxon>
        <taxon>Pseudomonadati</taxon>
        <taxon>Pseudomonadota</taxon>
        <taxon>Alphaproteobacteria</taxon>
        <taxon>Sphingomonadales</taxon>
        <taxon>Erythrobacteraceae</taxon>
        <taxon>Erythrobacter/Porphyrobacter group</taxon>
        <taxon>Erythrobacter</taxon>
    </lineage>
</organism>